<dbReference type="PROSITE" id="PS50883">
    <property type="entry name" value="EAL"/>
    <property type="match status" value="1"/>
</dbReference>
<dbReference type="Pfam" id="PF00990">
    <property type="entry name" value="GGDEF"/>
    <property type="match status" value="1"/>
</dbReference>
<dbReference type="InterPro" id="IPR043128">
    <property type="entry name" value="Rev_trsase/Diguanyl_cyclase"/>
</dbReference>
<organism evidence="4 5">
    <name type="scientific">Novosphingobium pentaromativorans</name>
    <dbReference type="NCBI Taxonomy" id="205844"/>
    <lineage>
        <taxon>Bacteria</taxon>
        <taxon>Pseudomonadati</taxon>
        <taxon>Pseudomonadota</taxon>
        <taxon>Alphaproteobacteria</taxon>
        <taxon>Sphingomonadales</taxon>
        <taxon>Sphingomonadaceae</taxon>
        <taxon>Novosphingobium</taxon>
    </lineage>
</organism>
<dbReference type="Pfam" id="PF00563">
    <property type="entry name" value="EAL"/>
    <property type="match status" value="1"/>
</dbReference>
<dbReference type="NCBIfam" id="TIGR00254">
    <property type="entry name" value="GGDEF"/>
    <property type="match status" value="1"/>
</dbReference>
<evidence type="ECO:0000256" key="1">
    <source>
        <dbReference type="SAM" id="Phobius"/>
    </source>
</evidence>
<dbReference type="AlphaFoldDB" id="A0A2W5QI55"/>
<keyword evidence="1" id="KW-0812">Transmembrane</keyword>
<keyword evidence="1" id="KW-0472">Membrane</keyword>
<dbReference type="PANTHER" id="PTHR33121:SF70">
    <property type="entry name" value="SIGNALING PROTEIN YKOW"/>
    <property type="match status" value="1"/>
</dbReference>
<gene>
    <name evidence="4" type="ORF">DI555_00420</name>
</gene>
<dbReference type="InterPro" id="IPR050706">
    <property type="entry name" value="Cyclic-di-GMP_PDE-like"/>
</dbReference>
<dbReference type="GO" id="GO:0071111">
    <property type="term" value="F:cyclic-guanylate-specific phosphodiesterase activity"/>
    <property type="evidence" value="ECO:0007669"/>
    <property type="project" value="InterPro"/>
</dbReference>
<dbReference type="SUPFAM" id="SSF55073">
    <property type="entry name" value="Nucleotide cyclase"/>
    <property type="match status" value="1"/>
</dbReference>
<keyword evidence="1" id="KW-1133">Transmembrane helix</keyword>
<dbReference type="Gene3D" id="3.30.70.270">
    <property type="match status" value="1"/>
</dbReference>
<proteinExistence type="predicted"/>
<evidence type="ECO:0000313" key="5">
    <source>
        <dbReference type="Proteomes" id="UP000249082"/>
    </source>
</evidence>
<dbReference type="SMART" id="SM00052">
    <property type="entry name" value="EAL"/>
    <property type="match status" value="1"/>
</dbReference>
<evidence type="ECO:0000259" key="2">
    <source>
        <dbReference type="PROSITE" id="PS50883"/>
    </source>
</evidence>
<name>A0A2W5QI55_9SPHN</name>
<dbReference type="InterPro" id="IPR029787">
    <property type="entry name" value="Nucleotide_cyclase"/>
</dbReference>
<feature type="domain" description="EAL" evidence="2">
    <location>
        <begin position="460"/>
        <end position="708"/>
    </location>
</feature>
<evidence type="ECO:0000313" key="4">
    <source>
        <dbReference type="EMBL" id="PZQ57437.1"/>
    </source>
</evidence>
<feature type="transmembrane region" description="Helical" evidence="1">
    <location>
        <begin position="12"/>
        <end position="32"/>
    </location>
</feature>
<reference evidence="4 5" key="1">
    <citation type="submission" date="2017-08" db="EMBL/GenBank/DDBJ databases">
        <title>Infants hospitalized years apart are colonized by the same room-sourced microbial strains.</title>
        <authorList>
            <person name="Brooks B."/>
            <person name="Olm M.R."/>
            <person name="Firek B.A."/>
            <person name="Baker R."/>
            <person name="Thomas B.C."/>
            <person name="Morowitz M.J."/>
            <person name="Banfield J.F."/>
        </authorList>
    </citation>
    <scope>NUCLEOTIDE SEQUENCE [LARGE SCALE GENOMIC DNA]</scope>
    <source>
        <strain evidence="4">S2_005_002_R2_33</strain>
    </source>
</reference>
<accession>A0A2W5QI55</accession>
<dbReference type="InterPro" id="IPR001633">
    <property type="entry name" value="EAL_dom"/>
</dbReference>
<protein>
    <submittedName>
        <fullName evidence="4">Bifunctional diguanylate cyclase/phosphodiesterase</fullName>
    </submittedName>
</protein>
<dbReference type="EMBL" id="QFPX01000001">
    <property type="protein sequence ID" value="PZQ57437.1"/>
    <property type="molecule type" value="Genomic_DNA"/>
</dbReference>
<dbReference type="Proteomes" id="UP000249082">
    <property type="component" value="Unassembled WGS sequence"/>
</dbReference>
<dbReference type="CDD" id="cd01948">
    <property type="entry name" value="EAL"/>
    <property type="match status" value="1"/>
</dbReference>
<feature type="domain" description="GGDEF" evidence="3">
    <location>
        <begin position="320"/>
        <end position="451"/>
    </location>
</feature>
<dbReference type="InterPro" id="IPR035919">
    <property type="entry name" value="EAL_sf"/>
</dbReference>
<dbReference type="SUPFAM" id="SSF141868">
    <property type="entry name" value="EAL domain-like"/>
    <property type="match status" value="1"/>
</dbReference>
<dbReference type="CDD" id="cd01949">
    <property type="entry name" value="GGDEF"/>
    <property type="match status" value="1"/>
</dbReference>
<sequence length="727" mass="77862">MLNGQKLAGHRGVIAVVGLLGLTLGGSAALFLTSQSMDRIAANRQQQQVEKTVSRTLSGAAAQASAISARLEPARQIATLGPDEAGAWLDNELGRPTVSTETNKAVAIVTRSGAIYGYTKGGRADADDLEQMQGAANSLVGALREERAAGSKKADSEPKSRAEIAAVRGEPVVVAVSPLPASGEPLALVTVTYLDDALLNRWASTLMLDGFTALSPRAAVPTGMRSVGLSAADGTSLGRLAWHPAKPGEAIRKYVIPATLAIGAAVLCLFLMIAQRASNLRDEAESNSKRARYLELFDPITDLVNRATFIRQLDQIAGSQACQLILLDIDDFSAINEELGHRVGDEIIRDFGRQLVKEFQGSQCLVSRLDGDEFAVLVVGSSDVFELGPRSTGIVVSRSGREGATLSVTISAGITAAPEHGHTASELMRHADIALGAAKAAGTARHVVYDPALGEAFKSRKGLEARMKKAIEDEGFELFYQPIINLGTMKPAGVEALLRLKRGAKDTPAVFVPVIEKLGLMPQLGAWIIQQAFRDSRRWPDLRTSINLSPLQLENPALLDQIDFNRARFEVAPKSIGFEITEGVLLNKSPTVHANLQGLRDRGYILALDDFGTGYSSLSYLSEFEIHRLKLDQSFVRGGRLIEKRSATLVQGVIDICHKLNIDVVAEGIEEIAEAATLRKWGCDFAQGYQFGKPAPARIAAQNLVTLQNNVAAIVDYRTGEPVLGAV</sequence>
<evidence type="ECO:0000259" key="3">
    <source>
        <dbReference type="PROSITE" id="PS50887"/>
    </source>
</evidence>
<dbReference type="InterPro" id="IPR000160">
    <property type="entry name" value="GGDEF_dom"/>
</dbReference>
<dbReference type="Gene3D" id="3.20.20.450">
    <property type="entry name" value="EAL domain"/>
    <property type="match status" value="1"/>
</dbReference>
<dbReference type="PROSITE" id="PS50887">
    <property type="entry name" value="GGDEF"/>
    <property type="match status" value="1"/>
</dbReference>
<dbReference type="SMART" id="SM00267">
    <property type="entry name" value="GGDEF"/>
    <property type="match status" value="1"/>
</dbReference>
<comment type="caution">
    <text evidence="4">The sequence shown here is derived from an EMBL/GenBank/DDBJ whole genome shotgun (WGS) entry which is preliminary data.</text>
</comment>
<dbReference type="PANTHER" id="PTHR33121">
    <property type="entry name" value="CYCLIC DI-GMP PHOSPHODIESTERASE PDEF"/>
    <property type="match status" value="1"/>
</dbReference>